<evidence type="ECO:0000313" key="10">
    <source>
        <dbReference type="EMBL" id="CAD6196012.1"/>
    </source>
</evidence>
<dbReference type="Gene3D" id="1.10.630.10">
    <property type="entry name" value="Cytochrome P450"/>
    <property type="match status" value="1"/>
</dbReference>
<sequence length="307" mass="36145">MYRQCLAFISAVILTFSTRRYEKFFKFLDIRYSRIVSFSFIFPELEWIWKHLYRFTQLCQYEAPLVNGLSDVYDRRKSGEAADSMDLLKLLLNKENNEEKPLTKQQVVENCFAFLLAGYETTSTALTFCTYLLAKHQDVQRKLYEEIAATKEEKGLNFDTIHSMKYLDAVFKESLRMYPPVIHFVNRVCLEDITINGQFIPKGTFVAVLPYTVHMNEENWPRAKEFIPERFLDWNDKGSLKWIPFGVGPRFCVGMRFAEMEFKMSLARLIERFELKLPENAQEMIPMVNGVIMRPKDPVNVILNKRS</sequence>
<proteinExistence type="inferred from homology"/>
<dbReference type="InterPro" id="IPR050476">
    <property type="entry name" value="Insect_CytP450_Detox"/>
</dbReference>
<comment type="similarity">
    <text evidence="2 9">Belongs to the cytochrome P450 family.</text>
</comment>
<evidence type="ECO:0000256" key="7">
    <source>
        <dbReference type="ARBA" id="ARBA00023033"/>
    </source>
</evidence>
<dbReference type="GO" id="GO:0016705">
    <property type="term" value="F:oxidoreductase activity, acting on paired donors, with incorporation or reduction of molecular oxygen"/>
    <property type="evidence" value="ECO:0007669"/>
    <property type="project" value="InterPro"/>
</dbReference>
<evidence type="ECO:0000256" key="2">
    <source>
        <dbReference type="ARBA" id="ARBA00010617"/>
    </source>
</evidence>
<gene>
    <name evidence="10" type="ORF">CAUJ_LOCUS11929</name>
</gene>
<evidence type="ECO:0000256" key="4">
    <source>
        <dbReference type="ARBA" id="ARBA00022723"/>
    </source>
</evidence>
<evidence type="ECO:0000256" key="5">
    <source>
        <dbReference type="ARBA" id="ARBA00023002"/>
    </source>
</evidence>
<keyword evidence="11" id="KW-1185">Reference proteome</keyword>
<evidence type="ECO:0000313" key="11">
    <source>
        <dbReference type="Proteomes" id="UP000835052"/>
    </source>
</evidence>
<comment type="caution">
    <text evidence="10">The sequence shown here is derived from an EMBL/GenBank/DDBJ whole genome shotgun (WGS) entry which is preliminary data.</text>
</comment>
<dbReference type="EMBL" id="CAJGYM010000065">
    <property type="protein sequence ID" value="CAD6196012.1"/>
    <property type="molecule type" value="Genomic_DNA"/>
</dbReference>
<comment type="cofactor">
    <cofactor evidence="1 8">
        <name>heme</name>
        <dbReference type="ChEBI" id="CHEBI:30413"/>
    </cofactor>
</comment>
<keyword evidence="3 8" id="KW-0349">Heme</keyword>
<dbReference type="PRINTS" id="PR00385">
    <property type="entry name" value="P450"/>
</dbReference>
<dbReference type="InterPro" id="IPR036396">
    <property type="entry name" value="Cyt_P450_sf"/>
</dbReference>
<dbReference type="GO" id="GO:0020037">
    <property type="term" value="F:heme binding"/>
    <property type="evidence" value="ECO:0007669"/>
    <property type="project" value="InterPro"/>
</dbReference>
<dbReference type="GO" id="GO:0005506">
    <property type="term" value="F:iron ion binding"/>
    <property type="evidence" value="ECO:0007669"/>
    <property type="project" value="InterPro"/>
</dbReference>
<evidence type="ECO:0000256" key="8">
    <source>
        <dbReference type="PIRSR" id="PIRSR602401-1"/>
    </source>
</evidence>
<keyword evidence="4 8" id="KW-0479">Metal-binding</keyword>
<reference evidence="10" key="1">
    <citation type="submission" date="2020-10" db="EMBL/GenBank/DDBJ databases">
        <authorList>
            <person name="Kikuchi T."/>
        </authorList>
    </citation>
    <scope>NUCLEOTIDE SEQUENCE</scope>
    <source>
        <strain evidence="10">NKZ352</strain>
    </source>
</reference>
<protein>
    <submittedName>
        <fullName evidence="10">Uncharacterized protein</fullName>
    </submittedName>
</protein>
<evidence type="ECO:0000256" key="3">
    <source>
        <dbReference type="ARBA" id="ARBA00022617"/>
    </source>
</evidence>
<evidence type="ECO:0000256" key="1">
    <source>
        <dbReference type="ARBA" id="ARBA00001971"/>
    </source>
</evidence>
<evidence type="ECO:0000256" key="6">
    <source>
        <dbReference type="ARBA" id="ARBA00023004"/>
    </source>
</evidence>
<dbReference type="OrthoDB" id="2789670at2759"/>
<name>A0A8S1HSH5_9PELO</name>
<dbReference type="PROSITE" id="PS00086">
    <property type="entry name" value="CYTOCHROME_P450"/>
    <property type="match status" value="1"/>
</dbReference>
<dbReference type="Proteomes" id="UP000835052">
    <property type="component" value="Unassembled WGS sequence"/>
</dbReference>
<organism evidence="10 11">
    <name type="scientific">Caenorhabditis auriculariae</name>
    <dbReference type="NCBI Taxonomy" id="2777116"/>
    <lineage>
        <taxon>Eukaryota</taxon>
        <taxon>Metazoa</taxon>
        <taxon>Ecdysozoa</taxon>
        <taxon>Nematoda</taxon>
        <taxon>Chromadorea</taxon>
        <taxon>Rhabditida</taxon>
        <taxon>Rhabditina</taxon>
        <taxon>Rhabditomorpha</taxon>
        <taxon>Rhabditoidea</taxon>
        <taxon>Rhabditidae</taxon>
        <taxon>Peloderinae</taxon>
        <taxon>Caenorhabditis</taxon>
    </lineage>
</organism>
<keyword evidence="6 8" id="KW-0408">Iron</keyword>
<keyword evidence="7 9" id="KW-0503">Monooxygenase</keyword>
<dbReference type="SUPFAM" id="SSF48264">
    <property type="entry name" value="Cytochrome P450"/>
    <property type="match status" value="1"/>
</dbReference>
<dbReference type="InterPro" id="IPR001128">
    <property type="entry name" value="Cyt_P450"/>
</dbReference>
<dbReference type="PANTHER" id="PTHR24292">
    <property type="entry name" value="CYTOCHROME P450"/>
    <property type="match status" value="1"/>
</dbReference>
<dbReference type="InterPro" id="IPR002401">
    <property type="entry name" value="Cyt_P450_E_grp-I"/>
</dbReference>
<dbReference type="AlphaFoldDB" id="A0A8S1HSH5"/>
<dbReference type="Pfam" id="PF00067">
    <property type="entry name" value="p450"/>
    <property type="match status" value="1"/>
</dbReference>
<dbReference type="GO" id="GO:0004497">
    <property type="term" value="F:monooxygenase activity"/>
    <property type="evidence" value="ECO:0007669"/>
    <property type="project" value="UniProtKB-KW"/>
</dbReference>
<dbReference type="InterPro" id="IPR017972">
    <property type="entry name" value="Cyt_P450_CS"/>
</dbReference>
<dbReference type="PRINTS" id="PR00463">
    <property type="entry name" value="EP450I"/>
</dbReference>
<evidence type="ECO:0000256" key="9">
    <source>
        <dbReference type="RuleBase" id="RU000461"/>
    </source>
</evidence>
<keyword evidence="5 9" id="KW-0560">Oxidoreductase</keyword>
<dbReference type="PANTHER" id="PTHR24292:SF102">
    <property type="entry name" value="CYTOCHROME P450 FAMILY-RELATED"/>
    <property type="match status" value="1"/>
</dbReference>
<accession>A0A8S1HSH5</accession>
<feature type="binding site" description="axial binding residue" evidence="8">
    <location>
        <position position="252"/>
    </location>
    <ligand>
        <name>heme</name>
        <dbReference type="ChEBI" id="CHEBI:30413"/>
    </ligand>
    <ligandPart>
        <name>Fe</name>
        <dbReference type="ChEBI" id="CHEBI:18248"/>
    </ligandPart>
</feature>